<comment type="caution">
    <text evidence="2">The sequence shown here is derived from an EMBL/GenBank/DDBJ whole genome shotgun (WGS) entry which is preliminary data.</text>
</comment>
<sequence>MSQNPLLIEIPTNFETERLLLRAPRLHGDGATVNKAIRASYHELKKWLPFAQTLPEIEETEINLREAHINFLKRESLRFLIFHKETQNFIGSTGFHNIDWDIPKCEIGYWLDTRHSGKGYMTEAIKELTRFAMNQLKCKRVEIRCESENLKSRSIPEKLGYTLEGILRNDDLSADKKKLTDTCIYAITDSDMRD</sequence>
<dbReference type="InterPro" id="IPR016181">
    <property type="entry name" value="Acyl_CoA_acyltransferase"/>
</dbReference>
<dbReference type="OrthoDB" id="9799321at2"/>
<keyword evidence="3" id="KW-1185">Reference proteome</keyword>
<gene>
    <name evidence="2" type="ORF">CUU66_20195</name>
</gene>
<name>A0A2N5M177_9BACI</name>
<dbReference type="AlphaFoldDB" id="A0A2N5M177"/>
<dbReference type="Pfam" id="PF13302">
    <property type="entry name" value="Acetyltransf_3"/>
    <property type="match status" value="1"/>
</dbReference>
<organism evidence="2 3">
    <name type="scientific">Peribacillus deserti</name>
    <dbReference type="NCBI Taxonomy" id="673318"/>
    <lineage>
        <taxon>Bacteria</taxon>
        <taxon>Bacillati</taxon>
        <taxon>Bacillota</taxon>
        <taxon>Bacilli</taxon>
        <taxon>Bacillales</taxon>
        <taxon>Bacillaceae</taxon>
        <taxon>Peribacillus</taxon>
    </lineage>
</organism>
<dbReference type="PANTHER" id="PTHR43441">
    <property type="entry name" value="RIBOSOMAL-PROTEIN-SERINE ACETYLTRANSFERASE"/>
    <property type="match status" value="1"/>
</dbReference>
<dbReference type="InterPro" id="IPR000182">
    <property type="entry name" value="GNAT_dom"/>
</dbReference>
<dbReference type="GO" id="GO:1990189">
    <property type="term" value="F:protein N-terminal-serine acetyltransferase activity"/>
    <property type="evidence" value="ECO:0007669"/>
    <property type="project" value="TreeGrafter"/>
</dbReference>
<dbReference type="GO" id="GO:0008999">
    <property type="term" value="F:protein-N-terminal-alanine acetyltransferase activity"/>
    <property type="evidence" value="ECO:0007669"/>
    <property type="project" value="TreeGrafter"/>
</dbReference>
<accession>A0A2N5M177</accession>
<dbReference type="GO" id="GO:0005737">
    <property type="term" value="C:cytoplasm"/>
    <property type="evidence" value="ECO:0007669"/>
    <property type="project" value="TreeGrafter"/>
</dbReference>
<reference evidence="2 3" key="1">
    <citation type="submission" date="2017-11" db="EMBL/GenBank/DDBJ databases">
        <title>Comparitive Functional Genomics of Dry Heat Resistant strains isolated from the Viking Spacecraft.</title>
        <authorList>
            <person name="Seuylemezian A."/>
            <person name="Cooper K."/>
            <person name="Vaishampayan P."/>
        </authorList>
    </citation>
    <scope>NUCLEOTIDE SEQUENCE [LARGE SCALE GENOMIC DNA]</scope>
    <source>
        <strain evidence="2 3">V1-29</strain>
    </source>
</reference>
<dbReference type="Proteomes" id="UP000234748">
    <property type="component" value="Unassembled WGS sequence"/>
</dbReference>
<keyword evidence="2" id="KW-0808">Transferase</keyword>
<dbReference type="InterPro" id="IPR051908">
    <property type="entry name" value="Ribosomal_N-acetyltransferase"/>
</dbReference>
<evidence type="ECO:0000313" key="2">
    <source>
        <dbReference type="EMBL" id="PLT28126.1"/>
    </source>
</evidence>
<dbReference type="PROSITE" id="PS51186">
    <property type="entry name" value="GNAT"/>
    <property type="match status" value="1"/>
</dbReference>
<protein>
    <submittedName>
        <fullName evidence="2">GNAT family N-acetyltransferase</fullName>
    </submittedName>
</protein>
<evidence type="ECO:0000259" key="1">
    <source>
        <dbReference type="PROSITE" id="PS51186"/>
    </source>
</evidence>
<feature type="domain" description="N-acetyltransferase" evidence="1">
    <location>
        <begin position="31"/>
        <end position="182"/>
    </location>
</feature>
<dbReference type="Gene3D" id="3.40.630.30">
    <property type="match status" value="1"/>
</dbReference>
<dbReference type="EMBL" id="PGUY01000065">
    <property type="protein sequence ID" value="PLT28126.1"/>
    <property type="molecule type" value="Genomic_DNA"/>
</dbReference>
<proteinExistence type="predicted"/>
<evidence type="ECO:0000313" key="3">
    <source>
        <dbReference type="Proteomes" id="UP000234748"/>
    </source>
</evidence>
<dbReference type="RefSeq" id="WP_101645201.1">
    <property type="nucleotide sequence ID" value="NZ_PGUY01000065.1"/>
</dbReference>
<dbReference type="PANTHER" id="PTHR43441:SF3">
    <property type="entry name" value="ACETYLTRANSFERASE"/>
    <property type="match status" value="1"/>
</dbReference>
<dbReference type="SUPFAM" id="SSF55729">
    <property type="entry name" value="Acyl-CoA N-acyltransferases (Nat)"/>
    <property type="match status" value="1"/>
</dbReference>